<sequence>FALYQQYLKVLEALEAEDKATLREIPSPRSIQKN</sequence>
<reference evidence="1" key="1">
    <citation type="journal article" date="2014" name="Front. Microbiol.">
        <title>High frequency of phylogenetically diverse reductive dehalogenase-homologous genes in deep subseafloor sedimentary metagenomes.</title>
        <authorList>
            <person name="Kawai M."/>
            <person name="Futagami T."/>
            <person name="Toyoda A."/>
            <person name="Takaki Y."/>
            <person name="Nishi S."/>
            <person name="Hori S."/>
            <person name="Arai W."/>
            <person name="Tsubouchi T."/>
            <person name="Morono Y."/>
            <person name="Uchiyama I."/>
            <person name="Ito T."/>
            <person name="Fujiyama A."/>
            <person name="Inagaki F."/>
            <person name="Takami H."/>
        </authorList>
    </citation>
    <scope>NUCLEOTIDE SEQUENCE</scope>
    <source>
        <strain evidence="1">Expedition CK06-06</strain>
    </source>
</reference>
<comment type="caution">
    <text evidence="1">The sequence shown here is derived from an EMBL/GenBank/DDBJ whole genome shotgun (WGS) entry which is preliminary data.</text>
</comment>
<protein>
    <submittedName>
        <fullName evidence="1">Uncharacterized protein</fullName>
    </submittedName>
</protein>
<proteinExistence type="predicted"/>
<feature type="non-terminal residue" evidence="1">
    <location>
        <position position="1"/>
    </location>
</feature>
<dbReference type="EMBL" id="BARV01022947">
    <property type="protein sequence ID" value="GAI25796.1"/>
    <property type="molecule type" value="Genomic_DNA"/>
</dbReference>
<accession>X1N6D3</accession>
<evidence type="ECO:0000313" key="1">
    <source>
        <dbReference type="EMBL" id="GAI25796.1"/>
    </source>
</evidence>
<dbReference type="AlphaFoldDB" id="X1N6D3"/>
<gene>
    <name evidence="1" type="ORF">S06H3_37729</name>
</gene>
<name>X1N6D3_9ZZZZ</name>
<organism evidence="1">
    <name type="scientific">marine sediment metagenome</name>
    <dbReference type="NCBI Taxonomy" id="412755"/>
    <lineage>
        <taxon>unclassified sequences</taxon>
        <taxon>metagenomes</taxon>
        <taxon>ecological metagenomes</taxon>
    </lineage>
</organism>